<proteinExistence type="inferred from homology"/>
<name>A0ABS9IX68_9ACTN</name>
<keyword evidence="2" id="KW-0680">Restriction system</keyword>
<accession>A0ABS9IX68</accession>
<feature type="domain" description="Type I restriction modification DNA specificity" evidence="6">
    <location>
        <begin position="13"/>
        <end position="169"/>
    </location>
</feature>
<dbReference type="GO" id="GO:0004519">
    <property type="term" value="F:endonuclease activity"/>
    <property type="evidence" value="ECO:0007669"/>
    <property type="project" value="UniProtKB-KW"/>
</dbReference>
<keyword evidence="3" id="KW-0238">DNA-binding</keyword>
<feature type="coiled-coil region" evidence="5">
    <location>
        <begin position="154"/>
        <end position="181"/>
    </location>
</feature>
<evidence type="ECO:0000256" key="2">
    <source>
        <dbReference type="ARBA" id="ARBA00022747"/>
    </source>
</evidence>
<dbReference type="Proteomes" id="UP001200110">
    <property type="component" value="Unassembled WGS sequence"/>
</dbReference>
<dbReference type="PANTHER" id="PTHR43140:SF1">
    <property type="entry name" value="TYPE I RESTRICTION ENZYME ECOKI SPECIFICITY SUBUNIT"/>
    <property type="match status" value="1"/>
</dbReference>
<dbReference type="RefSeq" id="WP_236999346.1">
    <property type="nucleotide sequence ID" value="NZ_JAKKOR010000012.1"/>
</dbReference>
<feature type="domain" description="Type I restriction modification DNA specificity" evidence="6">
    <location>
        <begin position="188"/>
        <end position="348"/>
    </location>
</feature>
<keyword evidence="7" id="KW-0255">Endonuclease</keyword>
<reference evidence="7 8" key="1">
    <citation type="submission" date="2022-01" db="EMBL/GenBank/DDBJ databases">
        <authorList>
            <person name="Huang Y."/>
        </authorList>
    </citation>
    <scope>NUCLEOTIDE SEQUENCE [LARGE SCALE GENOMIC DNA]</scope>
    <source>
        <strain evidence="7 8">HY366</strain>
    </source>
</reference>
<keyword evidence="8" id="KW-1185">Reference proteome</keyword>
<dbReference type="InterPro" id="IPR044946">
    <property type="entry name" value="Restrct_endonuc_typeI_TRD_sf"/>
</dbReference>
<evidence type="ECO:0000256" key="5">
    <source>
        <dbReference type="SAM" id="Coils"/>
    </source>
</evidence>
<keyword evidence="7" id="KW-0540">Nuclease</keyword>
<comment type="similarity">
    <text evidence="1">Belongs to the type-I restriction system S methylase family.</text>
</comment>
<comment type="subunit">
    <text evidence="4">The methyltransferase is composed of M and S polypeptides.</text>
</comment>
<comment type="caution">
    <text evidence="7">The sequence shown here is derived from an EMBL/GenBank/DDBJ whole genome shotgun (WGS) entry which is preliminary data.</text>
</comment>
<dbReference type="PANTHER" id="PTHR43140">
    <property type="entry name" value="TYPE-1 RESTRICTION ENZYME ECOKI SPECIFICITY PROTEIN"/>
    <property type="match status" value="1"/>
</dbReference>
<evidence type="ECO:0000256" key="1">
    <source>
        <dbReference type="ARBA" id="ARBA00010923"/>
    </source>
</evidence>
<keyword evidence="7" id="KW-0378">Hydrolase</keyword>
<organism evidence="7 8">
    <name type="scientific">Gordonia liuliyuniae</name>
    <dbReference type="NCBI Taxonomy" id="2911517"/>
    <lineage>
        <taxon>Bacteria</taxon>
        <taxon>Bacillati</taxon>
        <taxon>Actinomycetota</taxon>
        <taxon>Actinomycetes</taxon>
        <taxon>Mycobacteriales</taxon>
        <taxon>Gordoniaceae</taxon>
        <taxon>Gordonia</taxon>
    </lineage>
</organism>
<keyword evidence="5" id="KW-0175">Coiled coil</keyword>
<sequence length="369" mass="42099">MSRIDELIQELCPDGVEYAKIGVLAQVGTGSSDRKDAICDGNYPFYVRSKDVMRIDSYEFDEEALIIPGEGGIGEIFHYVNGKYALHQRAYRIHFTDARVHPRFAYFYFSTYFKRFIVQKAVSATVTSIRKPMITDFPFPMPPLEVQREIVRILDQFTQLEAELEAELEARRAQYEHYRHDVLTFGSEVATSTLGDLARNLDSRRKPVTREARVPGEIPYYGASGVVDYVSEYIFEGDYLLVSEDGANLLARSTPIAFSISGKTWVNNHAHVLEFPTYAERRFVEFYLNSIDLVPYISGAAQPKLNKANLNKIPVPDPPMAAKEQIVEVLDKFDALVNDISIGLPAELSARRQQYEYYRDRLLTFKEAV</sequence>
<dbReference type="Gene3D" id="3.90.220.20">
    <property type="entry name" value="DNA methylase specificity domains"/>
    <property type="match status" value="2"/>
</dbReference>
<dbReference type="CDD" id="cd17269">
    <property type="entry name" value="RMtype1_S_PluTORF4319P-TRD2-CR2_like"/>
    <property type="match status" value="1"/>
</dbReference>
<dbReference type="Pfam" id="PF01420">
    <property type="entry name" value="Methylase_S"/>
    <property type="match status" value="2"/>
</dbReference>
<evidence type="ECO:0000259" key="6">
    <source>
        <dbReference type="Pfam" id="PF01420"/>
    </source>
</evidence>
<dbReference type="CDD" id="cd17262">
    <property type="entry name" value="RMtype1_S_Aco12261I-TRD2-CR2"/>
    <property type="match status" value="1"/>
</dbReference>
<dbReference type="InterPro" id="IPR000055">
    <property type="entry name" value="Restrct_endonuc_typeI_TRD"/>
</dbReference>
<gene>
    <name evidence="7" type="ORF">L5G33_17025</name>
</gene>
<dbReference type="EC" id="3.1.21.-" evidence="7"/>
<evidence type="ECO:0000313" key="8">
    <source>
        <dbReference type="Proteomes" id="UP001200110"/>
    </source>
</evidence>
<evidence type="ECO:0000256" key="4">
    <source>
        <dbReference type="ARBA" id="ARBA00038652"/>
    </source>
</evidence>
<dbReference type="GO" id="GO:0016787">
    <property type="term" value="F:hydrolase activity"/>
    <property type="evidence" value="ECO:0007669"/>
    <property type="project" value="UniProtKB-KW"/>
</dbReference>
<evidence type="ECO:0000313" key="7">
    <source>
        <dbReference type="EMBL" id="MCF8590159.1"/>
    </source>
</evidence>
<dbReference type="EMBL" id="JAKKOR010000012">
    <property type="protein sequence ID" value="MCF8590159.1"/>
    <property type="molecule type" value="Genomic_DNA"/>
</dbReference>
<evidence type="ECO:0000256" key="3">
    <source>
        <dbReference type="ARBA" id="ARBA00023125"/>
    </source>
</evidence>
<protein>
    <submittedName>
        <fullName evidence="7">Restriction endonuclease subunit S</fullName>
        <ecNumber evidence="7">3.1.21.-</ecNumber>
    </submittedName>
</protein>
<dbReference type="InterPro" id="IPR051212">
    <property type="entry name" value="Type-I_RE_S_subunit"/>
</dbReference>
<dbReference type="SUPFAM" id="SSF116734">
    <property type="entry name" value="DNA methylase specificity domain"/>
    <property type="match status" value="2"/>
</dbReference>